<proteinExistence type="predicted"/>
<gene>
    <name evidence="1" type="ORF">Dpoa569_0001718</name>
</gene>
<evidence type="ECO:0000313" key="1">
    <source>
        <dbReference type="EMBL" id="QDX29892.1"/>
    </source>
</evidence>
<reference evidence="1 2" key="1">
    <citation type="journal article" date="2019" name="Environ. Microbiol.">
        <title>The phytopathogenic nature of Dickeya aquatica 174/2 and the dynamic early evolution of Dickeya pathogenicity.</title>
        <authorList>
            <person name="Duprey A."/>
            <person name="Taib N."/>
            <person name="Leonard S."/>
            <person name="Garin T."/>
            <person name="Flandrois J.P."/>
            <person name="Nasser W."/>
            <person name="Brochier-Armanet C."/>
            <person name="Reverchon S."/>
        </authorList>
    </citation>
    <scope>NUCLEOTIDE SEQUENCE [LARGE SCALE GENOMIC DNA]</scope>
    <source>
        <strain evidence="1 2">NCPPB 569</strain>
    </source>
</reference>
<dbReference type="OrthoDB" id="6434574at2"/>
<organism evidence="1 2">
    <name type="scientific">Dickeya poaceiphila</name>
    <dbReference type="NCBI Taxonomy" id="568768"/>
    <lineage>
        <taxon>Bacteria</taxon>
        <taxon>Pseudomonadati</taxon>
        <taxon>Pseudomonadota</taxon>
        <taxon>Gammaproteobacteria</taxon>
        <taxon>Enterobacterales</taxon>
        <taxon>Pectobacteriaceae</taxon>
        <taxon>Dickeya</taxon>
    </lineage>
</organism>
<name>A0A5B8I4B0_9GAMM</name>
<dbReference type="Proteomes" id="UP000320591">
    <property type="component" value="Chromosome"/>
</dbReference>
<dbReference type="EMBL" id="CP042220">
    <property type="protein sequence ID" value="QDX29892.1"/>
    <property type="molecule type" value="Genomic_DNA"/>
</dbReference>
<accession>A0A5B8I4B0</accession>
<dbReference type="KEGG" id="dic:Dpoa569_0001718"/>
<dbReference type="RefSeq" id="WP_128569725.1">
    <property type="nucleotide sequence ID" value="NZ_CM001975.1"/>
</dbReference>
<sequence>MSDEISILSLISEDNPTSSSGFISTETNFSIDNRIPHSIPVQVRATFTCLHNAMRAVAPVPVMWRIPHHTGQQHPAISSTIAPPYFANAKTAFTPFWTATLFLVALAIHTLSDWDCRLIPVNGSNDFKIKFEKSNEVNRKILTPNTNRHDGERA</sequence>
<keyword evidence="2" id="KW-1185">Reference proteome</keyword>
<dbReference type="STRING" id="568768.GCA_000406125_02122"/>
<dbReference type="AlphaFoldDB" id="A0A5B8I4B0"/>
<protein>
    <submittedName>
        <fullName evidence="1">Uncharacterized protein</fullName>
    </submittedName>
</protein>
<evidence type="ECO:0000313" key="2">
    <source>
        <dbReference type="Proteomes" id="UP000320591"/>
    </source>
</evidence>